<accession>A0AC60NTH9</accession>
<dbReference type="EMBL" id="JABSTQ010011520">
    <property type="protein sequence ID" value="KAG0410437.1"/>
    <property type="molecule type" value="Genomic_DNA"/>
</dbReference>
<name>A0AC60NTH9_IXOPE</name>
<reference evidence="1 2" key="1">
    <citation type="journal article" date="2020" name="Cell">
        <title>Large-Scale Comparative Analyses of Tick Genomes Elucidate Their Genetic Diversity and Vector Capacities.</title>
        <authorList>
            <consortium name="Tick Genome and Microbiome Consortium (TIGMIC)"/>
            <person name="Jia N."/>
            <person name="Wang J."/>
            <person name="Shi W."/>
            <person name="Du L."/>
            <person name="Sun Y."/>
            <person name="Zhan W."/>
            <person name="Jiang J.F."/>
            <person name="Wang Q."/>
            <person name="Zhang B."/>
            <person name="Ji P."/>
            <person name="Bell-Sakyi L."/>
            <person name="Cui X.M."/>
            <person name="Yuan T.T."/>
            <person name="Jiang B.G."/>
            <person name="Yang W.F."/>
            <person name="Lam T.T."/>
            <person name="Chang Q.C."/>
            <person name="Ding S.J."/>
            <person name="Wang X.J."/>
            <person name="Zhu J.G."/>
            <person name="Ruan X.D."/>
            <person name="Zhao L."/>
            <person name="Wei J.T."/>
            <person name="Ye R.Z."/>
            <person name="Que T.C."/>
            <person name="Du C.H."/>
            <person name="Zhou Y.H."/>
            <person name="Cheng J.X."/>
            <person name="Dai P.F."/>
            <person name="Guo W.B."/>
            <person name="Han X.H."/>
            <person name="Huang E.J."/>
            <person name="Li L.F."/>
            <person name="Wei W."/>
            <person name="Gao Y.C."/>
            <person name="Liu J.Z."/>
            <person name="Shao H.Z."/>
            <person name="Wang X."/>
            <person name="Wang C.C."/>
            <person name="Yang T.C."/>
            <person name="Huo Q.B."/>
            <person name="Li W."/>
            <person name="Chen H.Y."/>
            <person name="Chen S.E."/>
            <person name="Zhou L.G."/>
            <person name="Ni X.B."/>
            <person name="Tian J.H."/>
            <person name="Sheng Y."/>
            <person name="Liu T."/>
            <person name="Pan Y.S."/>
            <person name="Xia L.Y."/>
            <person name="Li J."/>
            <person name="Zhao F."/>
            <person name="Cao W.C."/>
        </authorList>
    </citation>
    <scope>NUCLEOTIDE SEQUENCE [LARGE SCALE GENOMIC DNA]</scope>
    <source>
        <strain evidence="1">Iper-2018</strain>
    </source>
</reference>
<evidence type="ECO:0000313" key="2">
    <source>
        <dbReference type="Proteomes" id="UP000805193"/>
    </source>
</evidence>
<sequence>MSRPPNCIWEQGGRAARPKSERRRRARRESRRRRAREHGAFRRRGERRRQQQQQRRLQAGTTFPRLPRGVTSVLSKPRRAAVLSLLGHLPPPFEANNWVSCRVVGRR</sequence>
<proteinExistence type="predicted"/>
<gene>
    <name evidence="1" type="ORF">HPB47_012437</name>
</gene>
<comment type="caution">
    <text evidence="1">The sequence shown here is derived from an EMBL/GenBank/DDBJ whole genome shotgun (WGS) entry which is preliminary data.</text>
</comment>
<organism evidence="1 2">
    <name type="scientific">Ixodes persulcatus</name>
    <name type="common">Taiga tick</name>
    <dbReference type="NCBI Taxonomy" id="34615"/>
    <lineage>
        <taxon>Eukaryota</taxon>
        <taxon>Metazoa</taxon>
        <taxon>Ecdysozoa</taxon>
        <taxon>Arthropoda</taxon>
        <taxon>Chelicerata</taxon>
        <taxon>Arachnida</taxon>
        <taxon>Acari</taxon>
        <taxon>Parasitiformes</taxon>
        <taxon>Ixodida</taxon>
        <taxon>Ixodoidea</taxon>
        <taxon>Ixodidae</taxon>
        <taxon>Ixodinae</taxon>
        <taxon>Ixodes</taxon>
    </lineage>
</organism>
<protein>
    <submittedName>
        <fullName evidence="1">Uncharacterized protein</fullName>
    </submittedName>
</protein>
<keyword evidence="2" id="KW-1185">Reference proteome</keyword>
<evidence type="ECO:0000313" key="1">
    <source>
        <dbReference type="EMBL" id="KAG0410437.1"/>
    </source>
</evidence>
<dbReference type="Proteomes" id="UP000805193">
    <property type="component" value="Unassembled WGS sequence"/>
</dbReference>